<evidence type="ECO:0000256" key="3">
    <source>
        <dbReference type="ARBA" id="ARBA00023015"/>
    </source>
</evidence>
<dbReference type="Gene3D" id="3.40.50.720">
    <property type="entry name" value="NAD(P)-binding Rossmann-like Domain"/>
    <property type="match status" value="1"/>
</dbReference>
<dbReference type="NCBIfam" id="NF003996">
    <property type="entry name" value="PRK05472.2-5"/>
    <property type="match status" value="1"/>
</dbReference>
<comment type="function">
    <text evidence="6">Modulates transcription in response to changes in cellular NADH/NAD(+) redox state.</text>
</comment>
<dbReference type="InParanoid" id="Q01R45"/>
<dbReference type="GO" id="GO:0003677">
    <property type="term" value="F:DNA binding"/>
    <property type="evidence" value="ECO:0007669"/>
    <property type="project" value="UniProtKB-UniRule"/>
</dbReference>
<dbReference type="InterPro" id="IPR003781">
    <property type="entry name" value="CoA-bd"/>
</dbReference>
<dbReference type="Gene3D" id="1.10.10.10">
    <property type="entry name" value="Winged helix-like DNA-binding domain superfamily/Winged helix DNA-binding domain"/>
    <property type="match status" value="1"/>
</dbReference>
<protein>
    <recommendedName>
        <fullName evidence="6">Redox-sensing transcriptional repressor Rex</fullName>
    </recommendedName>
</protein>
<dbReference type="eggNOG" id="COG2344">
    <property type="taxonomic scope" value="Bacteria"/>
</dbReference>
<dbReference type="Pfam" id="PF06971">
    <property type="entry name" value="Put_DNA-bind_N"/>
    <property type="match status" value="1"/>
</dbReference>
<feature type="DNA-binding region" description="H-T-H motif" evidence="6">
    <location>
        <begin position="21"/>
        <end position="60"/>
    </location>
</feature>
<dbReference type="InterPro" id="IPR022876">
    <property type="entry name" value="Tscrpt_rep_Rex"/>
</dbReference>
<dbReference type="Pfam" id="PF02629">
    <property type="entry name" value="CoA_binding"/>
    <property type="match status" value="1"/>
</dbReference>
<feature type="binding site" evidence="6">
    <location>
        <begin position="95"/>
        <end position="100"/>
    </location>
    <ligand>
        <name>NAD(+)</name>
        <dbReference type="ChEBI" id="CHEBI:57540"/>
    </ligand>
</feature>
<dbReference type="GO" id="GO:0003700">
    <property type="term" value="F:DNA-binding transcription factor activity"/>
    <property type="evidence" value="ECO:0007669"/>
    <property type="project" value="UniProtKB-UniRule"/>
</dbReference>
<comment type="subunit">
    <text evidence="6">Homodimer.</text>
</comment>
<dbReference type="PANTHER" id="PTHR35786">
    <property type="entry name" value="REDOX-SENSING TRANSCRIPTIONAL REPRESSOR REX"/>
    <property type="match status" value="1"/>
</dbReference>
<dbReference type="InterPro" id="IPR036388">
    <property type="entry name" value="WH-like_DNA-bd_sf"/>
</dbReference>
<keyword evidence="3 6" id="KW-0805">Transcription regulation</keyword>
<evidence type="ECO:0000256" key="4">
    <source>
        <dbReference type="ARBA" id="ARBA00023125"/>
    </source>
</evidence>
<organism evidence="8">
    <name type="scientific">Solibacter usitatus (strain Ellin6076)</name>
    <dbReference type="NCBI Taxonomy" id="234267"/>
    <lineage>
        <taxon>Bacteria</taxon>
        <taxon>Pseudomonadati</taxon>
        <taxon>Acidobacteriota</taxon>
        <taxon>Terriglobia</taxon>
        <taxon>Bryobacterales</taxon>
        <taxon>Solibacteraceae</taxon>
        <taxon>Candidatus Solibacter</taxon>
    </lineage>
</organism>
<dbReference type="InterPro" id="IPR009718">
    <property type="entry name" value="Rex_DNA-bd_C_dom"/>
</dbReference>
<dbReference type="NCBIfam" id="NF003995">
    <property type="entry name" value="PRK05472.2-4"/>
    <property type="match status" value="1"/>
</dbReference>
<dbReference type="SUPFAM" id="SSF46785">
    <property type="entry name" value="Winged helix' DNA-binding domain"/>
    <property type="match status" value="1"/>
</dbReference>
<evidence type="ECO:0000256" key="1">
    <source>
        <dbReference type="ARBA" id="ARBA00022490"/>
    </source>
</evidence>
<dbReference type="HOGENOM" id="CLU_061534_1_0_0"/>
<dbReference type="GO" id="GO:0045892">
    <property type="term" value="P:negative regulation of DNA-templated transcription"/>
    <property type="evidence" value="ECO:0007669"/>
    <property type="project" value="InterPro"/>
</dbReference>
<dbReference type="STRING" id="234267.Acid_6962"/>
<dbReference type="HAMAP" id="MF_01131">
    <property type="entry name" value="Rex"/>
    <property type="match status" value="1"/>
</dbReference>
<dbReference type="GO" id="GO:0051775">
    <property type="term" value="P:response to redox state"/>
    <property type="evidence" value="ECO:0007669"/>
    <property type="project" value="InterPro"/>
</dbReference>
<comment type="similarity">
    <text evidence="6">Belongs to the transcriptional regulatory Rex family.</text>
</comment>
<evidence type="ECO:0000256" key="5">
    <source>
        <dbReference type="ARBA" id="ARBA00023163"/>
    </source>
</evidence>
<dbReference type="GO" id="GO:0005737">
    <property type="term" value="C:cytoplasm"/>
    <property type="evidence" value="ECO:0007669"/>
    <property type="project" value="UniProtKB-SubCell"/>
</dbReference>
<feature type="domain" description="CoA-binding" evidence="7">
    <location>
        <begin position="84"/>
        <end position="185"/>
    </location>
</feature>
<dbReference type="SUPFAM" id="SSF51735">
    <property type="entry name" value="NAD(P)-binding Rossmann-fold domains"/>
    <property type="match status" value="1"/>
</dbReference>
<sequence>MKPGTHLRREIPEASLRRLPVYYRNLQAMVAAGASQVSCADLARVLGLDPTQVRKDIEMTGIVGKPRVGYPLGELIPWLENFLGWNRPKEAVLAGAGSLGSALLGYEKFRRHGMLIVAAFDTDPEKIGERIHGREVQPLMFLPDFVRQHKTQVGVIATPAETAQSVTNLMVSGGIQAIWNFAPTHIQVPAGIILQNEDLYHSLASLSFKLESKLGVSPVENGTCYAKDN</sequence>
<evidence type="ECO:0000256" key="6">
    <source>
        <dbReference type="HAMAP-Rule" id="MF_01131"/>
    </source>
</evidence>
<dbReference type="KEGG" id="sus:Acid_6962"/>
<dbReference type="AlphaFoldDB" id="Q01R45"/>
<evidence type="ECO:0000256" key="2">
    <source>
        <dbReference type="ARBA" id="ARBA00022491"/>
    </source>
</evidence>
<dbReference type="PANTHER" id="PTHR35786:SF1">
    <property type="entry name" value="REDOX-SENSING TRANSCRIPTIONAL REPRESSOR REX 1"/>
    <property type="match status" value="1"/>
</dbReference>
<dbReference type="SMART" id="SM00881">
    <property type="entry name" value="CoA_binding"/>
    <property type="match status" value="1"/>
</dbReference>
<name>Q01R45_SOLUE</name>
<comment type="subcellular location">
    <subcellularLocation>
        <location evidence="6">Cytoplasm</location>
    </subcellularLocation>
</comment>
<dbReference type="NCBIfam" id="NF003994">
    <property type="entry name" value="PRK05472.2-3"/>
    <property type="match status" value="1"/>
</dbReference>
<keyword evidence="1 6" id="KW-0963">Cytoplasm</keyword>
<proteinExistence type="inferred from homology"/>
<evidence type="ECO:0000259" key="7">
    <source>
        <dbReference type="SMART" id="SM00881"/>
    </source>
</evidence>
<keyword evidence="6" id="KW-0520">NAD</keyword>
<accession>Q01R45</accession>
<keyword evidence="2 6" id="KW-0678">Repressor</keyword>
<keyword evidence="5 6" id="KW-0804">Transcription</keyword>
<reference evidence="8" key="1">
    <citation type="submission" date="2006-10" db="EMBL/GenBank/DDBJ databases">
        <title>Complete sequence of Solibacter usitatus Ellin6076.</title>
        <authorList>
            <consortium name="US DOE Joint Genome Institute"/>
            <person name="Copeland A."/>
            <person name="Lucas S."/>
            <person name="Lapidus A."/>
            <person name="Barry K."/>
            <person name="Detter J.C."/>
            <person name="Glavina del Rio T."/>
            <person name="Hammon N."/>
            <person name="Israni S."/>
            <person name="Dalin E."/>
            <person name="Tice H."/>
            <person name="Pitluck S."/>
            <person name="Thompson L.S."/>
            <person name="Brettin T."/>
            <person name="Bruce D."/>
            <person name="Han C."/>
            <person name="Tapia R."/>
            <person name="Gilna P."/>
            <person name="Schmutz J."/>
            <person name="Larimer F."/>
            <person name="Land M."/>
            <person name="Hauser L."/>
            <person name="Kyrpides N."/>
            <person name="Mikhailova N."/>
            <person name="Janssen P.H."/>
            <person name="Kuske C.R."/>
            <person name="Richardson P."/>
        </authorList>
    </citation>
    <scope>NUCLEOTIDE SEQUENCE</scope>
    <source>
        <strain evidence="8">Ellin6076</strain>
    </source>
</reference>
<dbReference type="EMBL" id="CP000473">
    <property type="protein sequence ID" value="ABJ87875.1"/>
    <property type="molecule type" value="Genomic_DNA"/>
</dbReference>
<dbReference type="InterPro" id="IPR036390">
    <property type="entry name" value="WH_DNA-bd_sf"/>
</dbReference>
<evidence type="ECO:0000313" key="8">
    <source>
        <dbReference type="EMBL" id="ABJ87875.1"/>
    </source>
</evidence>
<gene>
    <name evidence="6" type="primary">rex</name>
    <name evidence="8" type="ordered locus">Acid_6962</name>
</gene>
<dbReference type="OrthoDB" id="9784760at2"/>
<keyword evidence="4 6" id="KW-0238">DNA-binding</keyword>
<dbReference type="InterPro" id="IPR036291">
    <property type="entry name" value="NAD(P)-bd_dom_sf"/>
</dbReference>